<evidence type="ECO:0000313" key="2">
    <source>
        <dbReference type="Proteomes" id="UP001174909"/>
    </source>
</evidence>
<keyword evidence="2" id="KW-1185">Reference proteome</keyword>
<comment type="caution">
    <text evidence="1">The sequence shown here is derived from an EMBL/GenBank/DDBJ whole genome shotgun (WGS) entry which is preliminary data.</text>
</comment>
<proteinExistence type="predicted"/>
<reference evidence="1" key="1">
    <citation type="submission" date="2023-03" db="EMBL/GenBank/DDBJ databases">
        <authorList>
            <person name="Steffen K."/>
            <person name="Cardenas P."/>
        </authorList>
    </citation>
    <scope>NUCLEOTIDE SEQUENCE</scope>
</reference>
<dbReference type="AlphaFoldDB" id="A0AA35RA55"/>
<name>A0AA35RA55_GEOBA</name>
<evidence type="ECO:0000313" key="1">
    <source>
        <dbReference type="EMBL" id="CAI8006636.1"/>
    </source>
</evidence>
<organism evidence="1 2">
    <name type="scientific">Geodia barretti</name>
    <name type="common">Barrett's horny sponge</name>
    <dbReference type="NCBI Taxonomy" id="519541"/>
    <lineage>
        <taxon>Eukaryota</taxon>
        <taxon>Metazoa</taxon>
        <taxon>Porifera</taxon>
        <taxon>Demospongiae</taxon>
        <taxon>Heteroscleromorpha</taxon>
        <taxon>Tetractinellida</taxon>
        <taxon>Astrophorina</taxon>
        <taxon>Geodiidae</taxon>
        <taxon>Geodia</taxon>
    </lineage>
</organism>
<protein>
    <submittedName>
        <fullName evidence="1">Uncharacterized protein</fullName>
    </submittedName>
</protein>
<sequence length="135" mass="15565">MATGGGEKVWTWKKPLPPSKATLRKVFENTSDLSVLCSWLSIPDDKRDVDSAVEYYVQSTDPMKMRKMIFIWTDWRHSSSRLIDGVCRAPSRYGYNREHNTASQLYTSGYIETHHSMSCVYIMLTCGRLDFVKLS</sequence>
<dbReference type="EMBL" id="CASHTH010000705">
    <property type="protein sequence ID" value="CAI8006636.1"/>
    <property type="molecule type" value="Genomic_DNA"/>
</dbReference>
<dbReference type="Proteomes" id="UP001174909">
    <property type="component" value="Unassembled WGS sequence"/>
</dbReference>
<accession>A0AA35RA55</accession>
<gene>
    <name evidence="1" type="ORF">GBAR_LOCUS4836</name>
</gene>